<dbReference type="EMBL" id="ML002305">
    <property type="protein sequence ID" value="RKP39031.1"/>
    <property type="molecule type" value="Genomic_DNA"/>
</dbReference>
<protein>
    <submittedName>
        <fullName evidence="5">Uncharacterized protein</fullName>
    </submittedName>
</protein>
<keyword evidence="1 3" id="KW-0853">WD repeat</keyword>
<feature type="repeat" description="WD" evidence="3">
    <location>
        <begin position="686"/>
        <end position="717"/>
    </location>
</feature>
<accession>A0A4Q0A0S1</accession>
<evidence type="ECO:0000256" key="1">
    <source>
        <dbReference type="ARBA" id="ARBA00022574"/>
    </source>
</evidence>
<dbReference type="SMART" id="SM00320">
    <property type="entry name" value="WD40"/>
    <property type="match status" value="2"/>
</dbReference>
<dbReference type="GO" id="GO:0080008">
    <property type="term" value="C:Cul4-RING E3 ubiquitin ligase complex"/>
    <property type="evidence" value="ECO:0007669"/>
    <property type="project" value="TreeGrafter"/>
</dbReference>
<evidence type="ECO:0000256" key="3">
    <source>
        <dbReference type="PROSITE-ProRule" id="PRU00221"/>
    </source>
</evidence>
<feature type="region of interest" description="Disordered" evidence="4">
    <location>
        <begin position="180"/>
        <end position="201"/>
    </location>
</feature>
<evidence type="ECO:0000313" key="6">
    <source>
        <dbReference type="Proteomes" id="UP000268162"/>
    </source>
</evidence>
<dbReference type="InterPro" id="IPR036322">
    <property type="entry name" value="WD40_repeat_dom_sf"/>
</dbReference>
<evidence type="ECO:0000313" key="5">
    <source>
        <dbReference type="EMBL" id="RKP39031.1"/>
    </source>
</evidence>
<dbReference type="PANTHER" id="PTHR44472">
    <property type="entry name" value="DDB1- AND CUL4-ASSOCIATED FACTOR 4-RELATED"/>
    <property type="match status" value="1"/>
</dbReference>
<organism evidence="5 6">
    <name type="scientific">Dimargaris cristalligena</name>
    <dbReference type="NCBI Taxonomy" id="215637"/>
    <lineage>
        <taxon>Eukaryota</taxon>
        <taxon>Fungi</taxon>
        <taxon>Fungi incertae sedis</taxon>
        <taxon>Zoopagomycota</taxon>
        <taxon>Kickxellomycotina</taxon>
        <taxon>Dimargaritomycetes</taxon>
        <taxon>Dimargaritales</taxon>
        <taxon>Dimargaritaceae</taxon>
        <taxon>Dimargaris</taxon>
    </lineage>
</organism>
<feature type="compositionally biased region" description="Low complexity" evidence="4">
    <location>
        <begin position="134"/>
        <end position="152"/>
    </location>
</feature>
<feature type="region of interest" description="Disordered" evidence="4">
    <location>
        <begin position="245"/>
        <end position="264"/>
    </location>
</feature>
<dbReference type="AlphaFoldDB" id="A0A4Q0A0S1"/>
<name>A0A4Q0A0S1_9FUNG</name>
<feature type="region of interest" description="Disordered" evidence="4">
    <location>
        <begin position="284"/>
        <end position="303"/>
    </location>
</feature>
<dbReference type="InterPro" id="IPR052254">
    <property type="entry name" value="CUL4-DDB1_E3_ligase_receptor"/>
</dbReference>
<evidence type="ECO:0000256" key="4">
    <source>
        <dbReference type="SAM" id="MobiDB-lite"/>
    </source>
</evidence>
<reference evidence="6" key="1">
    <citation type="journal article" date="2018" name="Nat. Microbiol.">
        <title>Leveraging single-cell genomics to expand the fungal tree of life.</title>
        <authorList>
            <person name="Ahrendt S.R."/>
            <person name="Quandt C.A."/>
            <person name="Ciobanu D."/>
            <person name="Clum A."/>
            <person name="Salamov A."/>
            <person name="Andreopoulos B."/>
            <person name="Cheng J.F."/>
            <person name="Woyke T."/>
            <person name="Pelin A."/>
            <person name="Henrissat B."/>
            <person name="Reynolds N.K."/>
            <person name="Benny G.L."/>
            <person name="Smith M.E."/>
            <person name="James T.Y."/>
            <person name="Grigoriev I.V."/>
        </authorList>
    </citation>
    <scope>NUCLEOTIDE SEQUENCE [LARGE SCALE GENOMIC DNA]</scope>
    <source>
        <strain evidence="6">RSA 468</strain>
    </source>
</reference>
<keyword evidence="2" id="KW-0677">Repeat</keyword>
<feature type="region of interest" description="Disordered" evidence="4">
    <location>
        <begin position="1"/>
        <end position="162"/>
    </location>
</feature>
<gene>
    <name evidence="5" type="ORF">BJ085DRAFT_30730</name>
</gene>
<evidence type="ECO:0000256" key="2">
    <source>
        <dbReference type="ARBA" id="ARBA00022737"/>
    </source>
</evidence>
<dbReference type="Gene3D" id="2.130.10.10">
    <property type="entry name" value="YVTN repeat-like/Quinoprotein amine dehydrogenase"/>
    <property type="match status" value="1"/>
</dbReference>
<feature type="region of interest" description="Disordered" evidence="4">
    <location>
        <begin position="616"/>
        <end position="646"/>
    </location>
</feature>
<keyword evidence="6" id="KW-1185">Reference proteome</keyword>
<feature type="compositionally biased region" description="Low complexity" evidence="4">
    <location>
        <begin position="86"/>
        <end position="100"/>
    </location>
</feature>
<proteinExistence type="predicted"/>
<sequence length="770" mass="84807">MGPSPPPPKNKRRRHRERRPEVSSECLTSPTLPTPNEGPPFRTQATKVDTGHSLQIPSEVTTRRKRDGGRAKQLLGSQDRTGQPNASATPSTSVSASTSTCRPPTSHPNRRGKIPATGAVTATPRRPCLDHRTSTSSSNDPSPSASIRISPAATPPPSNMPILPGFTYCPVQRRYFKVEKGGASNPGSQHHEDQIRERQRTQELQQHHISEQQAVERAQQTWPEFLANRDLGCCRRDRWRAYKEEAVNRGGGGGSSRSPSRPTQLQHVEMTVRTLKPRMILDLAQPGGDRRDHNGNSSHVPPRIPYDLATGSIVDMLVGPAQDQAISLLTTQGQLDTLTLTPTTAFTRRRTLAKAPPLRQIQADLLDTHQFTHGTTMVRRNHGHYFALFPGARNQPPELQMVRQARAGESCPLILQRGVKWTTAWTMAVGSHDVSLGTSDGIYNFNMYEATRPTDEPLSIESPARTGLGLGLRMSEDPPTGIQASLNLVIQTGSDVFAIQRDRYHPSLVYAGCRDGRARLFDYRVPFSRHLPQYGLLPGVHMPGTSITHLDQTNEWQLLTATTGDSHALWDIRYMRGTAINASAEADAVVYPVVPYRSQGSDPVIQVDMDYHRTNPLARSSRSGEGGYGGTPYQPARSRKAGTRTTTTMKTSLVPHTSPASARDPAHPVLYFKGHVNQNFSRDLGLALHPGGSVLAAAGSDRCIRLWSTTTGQLLNVLTSPFDYSDMASKAEVDPYRIRTIQWYERADWGTSPFALLVAQHRGLALFDTQ</sequence>
<feature type="compositionally biased region" description="Basic and acidic residues" evidence="4">
    <location>
        <begin position="189"/>
        <end position="201"/>
    </location>
</feature>
<dbReference type="Proteomes" id="UP000268162">
    <property type="component" value="Unassembled WGS sequence"/>
</dbReference>
<dbReference type="InterPro" id="IPR015943">
    <property type="entry name" value="WD40/YVTN_repeat-like_dom_sf"/>
</dbReference>
<feature type="compositionally biased region" description="Polar residues" evidence="4">
    <location>
        <begin position="43"/>
        <end position="60"/>
    </location>
</feature>
<dbReference type="SUPFAM" id="SSF50978">
    <property type="entry name" value="WD40 repeat-like"/>
    <property type="match status" value="1"/>
</dbReference>
<dbReference type="PANTHER" id="PTHR44472:SF1">
    <property type="entry name" value="DDB1 AND CUL4 ASSOCIATED FACTOR 4"/>
    <property type="match status" value="1"/>
</dbReference>
<feature type="compositionally biased region" description="Polar residues" evidence="4">
    <location>
        <begin position="75"/>
        <end position="85"/>
    </location>
</feature>
<dbReference type="InterPro" id="IPR001680">
    <property type="entry name" value="WD40_rpt"/>
</dbReference>
<dbReference type="PROSITE" id="PS50082">
    <property type="entry name" value="WD_REPEATS_2"/>
    <property type="match status" value="1"/>
</dbReference>